<dbReference type="Gene3D" id="3.40.630.30">
    <property type="match status" value="1"/>
</dbReference>
<evidence type="ECO:0000259" key="3">
    <source>
        <dbReference type="PROSITE" id="PS51186"/>
    </source>
</evidence>
<comment type="caution">
    <text evidence="4">The sequence shown here is derived from an EMBL/GenBank/DDBJ whole genome shotgun (WGS) entry which is preliminary data.</text>
</comment>
<keyword evidence="4" id="KW-0687">Ribonucleoprotein</keyword>
<dbReference type="CDD" id="cd04301">
    <property type="entry name" value="NAT_SF"/>
    <property type="match status" value="1"/>
</dbReference>
<dbReference type="InterPro" id="IPR000182">
    <property type="entry name" value="GNAT_dom"/>
</dbReference>
<keyword evidence="4" id="KW-0689">Ribosomal protein</keyword>
<dbReference type="PROSITE" id="PS51186">
    <property type="entry name" value="GNAT"/>
    <property type="match status" value="1"/>
</dbReference>
<feature type="domain" description="N-acetyltransferase" evidence="3">
    <location>
        <begin position="61"/>
        <end position="202"/>
    </location>
</feature>
<dbReference type="PANTHER" id="PTHR43420:SF44">
    <property type="entry name" value="ACETYLTRANSFERASE YPEA"/>
    <property type="match status" value="1"/>
</dbReference>
<dbReference type="EMBL" id="JACHHT010000001">
    <property type="protein sequence ID" value="MBB6519862.1"/>
    <property type="molecule type" value="Genomic_DNA"/>
</dbReference>
<accession>A0A7X0JPI5</accession>
<sequence length="202" mass="22566">MENFKIEHAAPEDAEAMASLIYSSGPKAFDYVFGKKTPAAQDFLYHAVQRHRGQYSHRNHVLVRHNGSVLGSMFNYDSRGLSAMYLPTVMSVLSFFRWRIWGVAKRSSVIDEVIKPPADDVLVVAHLAVAPEAQGMGIGSKLIDYAADIARENGYAGLALDVSMENPAAQRLYERLGFEVCAERQSPVAEVPGHRYMEWRFS</sequence>
<keyword evidence="2" id="KW-0012">Acyltransferase</keyword>
<dbReference type="PANTHER" id="PTHR43420">
    <property type="entry name" value="ACETYLTRANSFERASE"/>
    <property type="match status" value="1"/>
</dbReference>
<dbReference type="GO" id="GO:0016747">
    <property type="term" value="F:acyltransferase activity, transferring groups other than amino-acyl groups"/>
    <property type="evidence" value="ECO:0007669"/>
    <property type="project" value="InterPro"/>
</dbReference>
<dbReference type="GO" id="GO:0005840">
    <property type="term" value="C:ribosome"/>
    <property type="evidence" value="ECO:0007669"/>
    <property type="project" value="UniProtKB-KW"/>
</dbReference>
<dbReference type="Proteomes" id="UP000528457">
    <property type="component" value="Unassembled WGS sequence"/>
</dbReference>
<evidence type="ECO:0000256" key="1">
    <source>
        <dbReference type="ARBA" id="ARBA00022679"/>
    </source>
</evidence>
<dbReference type="SUPFAM" id="SSF55729">
    <property type="entry name" value="Acyl-CoA N-acyltransferases (Nat)"/>
    <property type="match status" value="1"/>
</dbReference>
<dbReference type="Pfam" id="PF00583">
    <property type="entry name" value="Acetyltransf_1"/>
    <property type="match status" value="1"/>
</dbReference>
<evidence type="ECO:0000256" key="2">
    <source>
        <dbReference type="ARBA" id="ARBA00023315"/>
    </source>
</evidence>
<keyword evidence="1" id="KW-0808">Transferase</keyword>
<protein>
    <submittedName>
        <fullName evidence="4">Ribosomal protein S18 acetylase RimI-like enzyme</fullName>
    </submittedName>
</protein>
<proteinExistence type="predicted"/>
<name>A0A7X0JPI5_9GAMM</name>
<keyword evidence="5" id="KW-1185">Reference proteome</keyword>
<dbReference type="AlphaFoldDB" id="A0A7X0JPI5"/>
<organism evidence="4 5">
    <name type="scientific">Pseudoteredinibacter isoporae</name>
    <dbReference type="NCBI Taxonomy" id="570281"/>
    <lineage>
        <taxon>Bacteria</taxon>
        <taxon>Pseudomonadati</taxon>
        <taxon>Pseudomonadota</taxon>
        <taxon>Gammaproteobacteria</taxon>
        <taxon>Cellvibrionales</taxon>
        <taxon>Cellvibrionaceae</taxon>
        <taxon>Pseudoteredinibacter</taxon>
    </lineage>
</organism>
<gene>
    <name evidence="4" type="ORF">HNR48_000140</name>
</gene>
<dbReference type="InParanoid" id="A0A7X0JPI5"/>
<dbReference type="InterPro" id="IPR050680">
    <property type="entry name" value="YpeA/RimI_acetyltransf"/>
</dbReference>
<reference evidence="4 5" key="1">
    <citation type="submission" date="2020-08" db="EMBL/GenBank/DDBJ databases">
        <title>Genomic Encyclopedia of Type Strains, Phase IV (KMG-IV): sequencing the most valuable type-strain genomes for metagenomic binning, comparative biology and taxonomic classification.</title>
        <authorList>
            <person name="Goeker M."/>
        </authorList>
    </citation>
    <scope>NUCLEOTIDE SEQUENCE [LARGE SCALE GENOMIC DNA]</scope>
    <source>
        <strain evidence="4 5">DSM 22368</strain>
    </source>
</reference>
<dbReference type="RefSeq" id="WP_166852907.1">
    <property type="nucleotide sequence ID" value="NZ_JAAONY010000001.1"/>
</dbReference>
<evidence type="ECO:0000313" key="4">
    <source>
        <dbReference type="EMBL" id="MBB6519862.1"/>
    </source>
</evidence>
<dbReference type="InterPro" id="IPR016181">
    <property type="entry name" value="Acyl_CoA_acyltransferase"/>
</dbReference>
<evidence type="ECO:0000313" key="5">
    <source>
        <dbReference type="Proteomes" id="UP000528457"/>
    </source>
</evidence>